<comment type="similarity">
    <text evidence="7">Belongs to the radical SAM superfamily. Anaerobic sulfatase-maturating enzyme family.</text>
</comment>
<dbReference type="PROSITE" id="PS51918">
    <property type="entry name" value="RADICAL_SAM"/>
    <property type="match status" value="1"/>
</dbReference>
<dbReference type="InterPro" id="IPR007197">
    <property type="entry name" value="rSAM"/>
</dbReference>
<dbReference type="InterPro" id="IPR013785">
    <property type="entry name" value="Aldolase_TIM"/>
</dbReference>
<evidence type="ECO:0000256" key="3">
    <source>
        <dbReference type="ARBA" id="ARBA00022691"/>
    </source>
</evidence>
<dbReference type="RefSeq" id="WP_060941101.1">
    <property type="nucleotide sequence ID" value="NZ_KQ957304.1"/>
</dbReference>
<comment type="caution">
    <text evidence="9">The sequence shown here is derived from an EMBL/GenBank/DDBJ whole genome shotgun (WGS) entry which is preliminary data.</text>
</comment>
<evidence type="ECO:0000313" key="10">
    <source>
        <dbReference type="Proteomes" id="UP000070533"/>
    </source>
</evidence>
<dbReference type="SFLD" id="SFLDG01386">
    <property type="entry name" value="main_SPASM_domain-containing"/>
    <property type="match status" value="1"/>
</dbReference>
<evidence type="ECO:0000256" key="7">
    <source>
        <dbReference type="ARBA" id="ARBA00023601"/>
    </source>
</evidence>
<dbReference type="GO" id="GO:0016491">
    <property type="term" value="F:oxidoreductase activity"/>
    <property type="evidence" value="ECO:0007669"/>
    <property type="project" value="InterPro"/>
</dbReference>
<keyword evidence="10" id="KW-1185">Reference proteome</keyword>
<dbReference type="CDD" id="cd01335">
    <property type="entry name" value="Radical_SAM"/>
    <property type="match status" value="1"/>
</dbReference>
<evidence type="ECO:0000256" key="4">
    <source>
        <dbReference type="ARBA" id="ARBA00022723"/>
    </source>
</evidence>
<proteinExistence type="inferred from homology"/>
<dbReference type="InterPro" id="IPR026407">
    <property type="entry name" value="SAM_GG-Bacter"/>
</dbReference>
<gene>
    <name evidence="9" type="ORF">HMPREF3226_02144</name>
</gene>
<dbReference type="EMBL" id="LRQG01000191">
    <property type="protein sequence ID" value="KXA34939.1"/>
    <property type="molecule type" value="Genomic_DNA"/>
</dbReference>
<dbReference type="PATRIC" id="fig|28128.5.peg.2207"/>
<dbReference type="InterPro" id="IPR000385">
    <property type="entry name" value="MoaA_NifB_PqqE_Fe-S-bd_CS"/>
</dbReference>
<dbReference type="STRING" id="28128.HMPREF3226_02144"/>
<sequence length="416" mass="48330">MVELSADNILEYLANTPQITFEITERCNLSCIYCGYGKLYANRGERKNRDLPIAKAIRFLEYLKNLWVLGNDTQGDSYITISFYGGEPLLNIEFIKRIIAYIESNLCGYKKKFIYSMTTNAILLSKYIDYLVEEGFKLLISLDGDDKGSSLRIFHNGTPAFNKIISEIDYVAHKYPKYFDTNVEFNSVLSTKTTVEEIIDFIEQRYGKKPTISEINPEGVNPKEKYLFESIHRKKWSGTAITKVQNKNSYDFLTHPYFERAARYILMHSPYVYMDYNELLFNNQNRRKELPTGTCFPFVKKVFITVSGQIMPCERISYTYALGTVYENAVSIDFKAIAERYNKYYNRVRPVCQKCANNEGCLSCMFSNGQLESPHSMCSYFMSSKDAKNMKNEIGQFLHNYPEAYSYIMNNYEVII</sequence>
<comment type="cofactor">
    <cofactor evidence="1">
        <name>[4Fe-4S] cluster</name>
        <dbReference type="ChEBI" id="CHEBI:49883"/>
    </cofactor>
</comment>
<evidence type="ECO:0000256" key="2">
    <source>
        <dbReference type="ARBA" id="ARBA00022485"/>
    </source>
</evidence>
<dbReference type="InterPro" id="IPR023867">
    <property type="entry name" value="Sulphatase_maturase_rSAM"/>
</dbReference>
<feature type="domain" description="Radical SAM core" evidence="8">
    <location>
        <begin position="13"/>
        <end position="251"/>
    </location>
</feature>
<evidence type="ECO:0000256" key="1">
    <source>
        <dbReference type="ARBA" id="ARBA00001966"/>
    </source>
</evidence>
<dbReference type="Pfam" id="PF04055">
    <property type="entry name" value="Radical_SAM"/>
    <property type="match status" value="1"/>
</dbReference>
<keyword evidence="6" id="KW-0411">Iron-sulfur</keyword>
<dbReference type="SFLD" id="SFLDG01384">
    <property type="entry name" value="thioether_bond_formation_requi"/>
    <property type="match status" value="1"/>
</dbReference>
<dbReference type="GO" id="GO:0046872">
    <property type="term" value="F:metal ion binding"/>
    <property type="evidence" value="ECO:0007669"/>
    <property type="project" value="UniProtKB-KW"/>
</dbReference>
<evidence type="ECO:0000259" key="8">
    <source>
        <dbReference type="PROSITE" id="PS51918"/>
    </source>
</evidence>
<dbReference type="AlphaFoldDB" id="A0A133PXX0"/>
<evidence type="ECO:0000256" key="6">
    <source>
        <dbReference type="ARBA" id="ARBA00023014"/>
    </source>
</evidence>
<dbReference type="Gene3D" id="3.20.20.70">
    <property type="entry name" value="Aldolase class I"/>
    <property type="match status" value="1"/>
</dbReference>
<keyword evidence="5" id="KW-0408">Iron</keyword>
<evidence type="ECO:0000256" key="5">
    <source>
        <dbReference type="ARBA" id="ARBA00023004"/>
    </source>
</evidence>
<protein>
    <submittedName>
        <fullName evidence="9">Radical SAM domain protein</fullName>
    </submittedName>
</protein>
<name>A0A133PXX0_9BACT</name>
<dbReference type="Proteomes" id="UP000070533">
    <property type="component" value="Unassembled WGS sequence"/>
</dbReference>
<dbReference type="SFLD" id="SFLDG01067">
    <property type="entry name" value="SPASM/twitch_domain_containing"/>
    <property type="match status" value="1"/>
</dbReference>
<dbReference type="SUPFAM" id="SSF102114">
    <property type="entry name" value="Radical SAM enzymes"/>
    <property type="match status" value="1"/>
</dbReference>
<dbReference type="OrthoDB" id="9763993at2"/>
<dbReference type="SFLD" id="SFLDS00029">
    <property type="entry name" value="Radical_SAM"/>
    <property type="match status" value="1"/>
</dbReference>
<dbReference type="GO" id="GO:0051539">
    <property type="term" value="F:4 iron, 4 sulfur cluster binding"/>
    <property type="evidence" value="ECO:0007669"/>
    <property type="project" value="UniProtKB-KW"/>
</dbReference>
<organism evidence="9 10">
    <name type="scientific">Prevotella corporis</name>
    <dbReference type="NCBI Taxonomy" id="28128"/>
    <lineage>
        <taxon>Bacteria</taxon>
        <taxon>Pseudomonadati</taxon>
        <taxon>Bacteroidota</taxon>
        <taxon>Bacteroidia</taxon>
        <taxon>Bacteroidales</taxon>
        <taxon>Prevotellaceae</taxon>
        <taxon>Prevotella</taxon>
    </lineage>
</organism>
<dbReference type="PROSITE" id="PS01305">
    <property type="entry name" value="MOAA_NIFB_PQQE"/>
    <property type="match status" value="1"/>
</dbReference>
<dbReference type="InterPro" id="IPR058240">
    <property type="entry name" value="rSAM_sf"/>
</dbReference>
<reference evidence="10" key="1">
    <citation type="submission" date="2016-01" db="EMBL/GenBank/DDBJ databases">
        <authorList>
            <person name="Mitreva M."/>
            <person name="Pepin K.H."/>
            <person name="Mihindukulasuriya K.A."/>
            <person name="Fulton R."/>
            <person name="Fronick C."/>
            <person name="O'Laughlin M."/>
            <person name="Miner T."/>
            <person name="Herter B."/>
            <person name="Rosa B.A."/>
            <person name="Cordes M."/>
            <person name="Tomlinson C."/>
            <person name="Wollam A."/>
            <person name="Palsikar V.B."/>
            <person name="Mardis E.R."/>
            <person name="Wilson R.K."/>
        </authorList>
    </citation>
    <scope>NUCLEOTIDE SEQUENCE [LARGE SCALE GENOMIC DNA]</scope>
    <source>
        <strain evidence="10">MJR7716</strain>
    </source>
</reference>
<dbReference type="NCBIfam" id="TIGR04148">
    <property type="entry name" value="GG_samocin_CFB"/>
    <property type="match status" value="1"/>
</dbReference>
<evidence type="ECO:0000313" key="9">
    <source>
        <dbReference type="EMBL" id="KXA34939.1"/>
    </source>
</evidence>
<keyword evidence="3" id="KW-0949">S-adenosyl-L-methionine</keyword>
<keyword evidence="2" id="KW-0004">4Fe-4S</keyword>
<dbReference type="PANTHER" id="PTHR43273:SF3">
    <property type="entry name" value="ANAEROBIC SULFATASE-MATURATING ENZYME HOMOLOG ASLB-RELATED"/>
    <property type="match status" value="1"/>
</dbReference>
<dbReference type="PANTHER" id="PTHR43273">
    <property type="entry name" value="ANAEROBIC SULFATASE-MATURATING ENZYME HOMOLOG ASLB-RELATED"/>
    <property type="match status" value="1"/>
</dbReference>
<accession>A0A133PXX0</accession>
<keyword evidence="4" id="KW-0479">Metal-binding</keyword>